<evidence type="ECO:0000256" key="2">
    <source>
        <dbReference type="ARBA" id="ARBA00022908"/>
    </source>
</evidence>
<evidence type="ECO:0000313" key="9">
    <source>
        <dbReference type="Proteomes" id="UP000325565"/>
    </source>
</evidence>
<dbReference type="SUPFAM" id="SSF53041">
    <property type="entry name" value="Resolvase-like"/>
    <property type="match status" value="1"/>
</dbReference>
<dbReference type="EMBL" id="CABVJB010000002">
    <property type="protein sequence ID" value="VVP73499.1"/>
    <property type="molecule type" value="Genomic_DNA"/>
</dbReference>
<dbReference type="Pfam" id="PF00239">
    <property type="entry name" value="Resolvase"/>
    <property type="match status" value="1"/>
</dbReference>
<dbReference type="RefSeq" id="WP_154863070.1">
    <property type="nucleotide sequence ID" value="NZ_CABVJB010000002.1"/>
</dbReference>
<comment type="similarity">
    <text evidence="1">Belongs to the site-specific recombinase resolvase family.</text>
</comment>
<dbReference type="SMART" id="SM00857">
    <property type="entry name" value="Resolvase"/>
    <property type="match status" value="1"/>
</dbReference>
<dbReference type="InterPro" id="IPR050639">
    <property type="entry name" value="SSR_resolvase"/>
</dbReference>
<dbReference type="Gene3D" id="3.40.50.1390">
    <property type="entry name" value="Resolvase, N-terminal catalytic domain"/>
    <property type="match status" value="1"/>
</dbReference>
<dbReference type="PROSITE" id="PS51736">
    <property type="entry name" value="RECOMBINASES_3"/>
    <property type="match status" value="1"/>
</dbReference>
<evidence type="ECO:0000256" key="3">
    <source>
        <dbReference type="ARBA" id="ARBA00023125"/>
    </source>
</evidence>
<dbReference type="PROSITE" id="PS00397">
    <property type="entry name" value="RECOMBINASES_1"/>
    <property type="match status" value="1"/>
</dbReference>
<evidence type="ECO:0000259" key="7">
    <source>
        <dbReference type="PROSITE" id="PS51736"/>
    </source>
</evidence>
<evidence type="ECO:0000256" key="1">
    <source>
        <dbReference type="ARBA" id="ARBA00009913"/>
    </source>
</evidence>
<evidence type="ECO:0000256" key="6">
    <source>
        <dbReference type="PROSITE-ProRule" id="PRU10137"/>
    </source>
</evidence>
<dbReference type="GO" id="GO:0015074">
    <property type="term" value="P:DNA integration"/>
    <property type="evidence" value="ECO:0007669"/>
    <property type="project" value="UniProtKB-KW"/>
</dbReference>
<reference evidence="8 9" key="1">
    <citation type="submission" date="2019-09" db="EMBL/GenBank/DDBJ databases">
        <authorList>
            <person name="Chandra G."/>
            <person name="Truman W A."/>
        </authorList>
    </citation>
    <scope>NUCLEOTIDE SEQUENCE [LARGE SCALE GENOMIC DNA]</scope>
    <source>
        <strain evidence="8">PS922</strain>
    </source>
</reference>
<dbReference type="InterPro" id="IPR036162">
    <property type="entry name" value="Resolvase-like_N_sf"/>
</dbReference>
<evidence type="ECO:0000256" key="4">
    <source>
        <dbReference type="ARBA" id="ARBA00023172"/>
    </source>
</evidence>
<protein>
    <recommendedName>
        <fullName evidence="7">Resolvase/invertase-type recombinase catalytic domain-containing protein</fullName>
    </recommendedName>
</protein>
<dbReference type="GO" id="GO:0000150">
    <property type="term" value="F:DNA strand exchange activity"/>
    <property type="evidence" value="ECO:0007669"/>
    <property type="project" value="InterPro"/>
</dbReference>
<proteinExistence type="inferred from homology"/>
<sequence>MVDVAYIRVSSVEQNTDRQLDGLTFTKTFTDKVSGATTDRPQLQQMIEFVREGDTIHVHSIDRLARSLEDLLKLVKDFTARGVAVKFHKEALHFTGEHNPMQDLMLSMIGAVAQFERSMIKERQREGIAKAKAKGVYKGRTKAVSNDDIRAAITVDKMSYRDAAKALGVSVSSVQRAMKGNTKA</sequence>
<gene>
    <name evidence="8" type="ORF">PS922_01080</name>
</gene>
<dbReference type="Proteomes" id="UP000325565">
    <property type="component" value="Unassembled WGS sequence"/>
</dbReference>
<dbReference type="AlphaFoldDB" id="A0A5E7RH40"/>
<dbReference type="InterPro" id="IPR006118">
    <property type="entry name" value="Recombinase_CS"/>
</dbReference>
<keyword evidence="4" id="KW-0233">DNA recombination</keyword>
<evidence type="ECO:0000256" key="5">
    <source>
        <dbReference type="PIRSR" id="PIRSR606118-50"/>
    </source>
</evidence>
<dbReference type="InterPro" id="IPR006119">
    <property type="entry name" value="Resolv_N"/>
</dbReference>
<name>A0A5E7RH40_PSEFL</name>
<accession>A0A5E7RH40</accession>
<keyword evidence="2" id="KW-0229">DNA integration</keyword>
<dbReference type="PANTHER" id="PTHR30461">
    <property type="entry name" value="DNA-INVERTASE FROM LAMBDOID PROPHAGE"/>
    <property type="match status" value="1"/>
</dbReference>
<organism evidence="8 9">
    <name type="scientific">Pseudomonas fluorescens</name>
    <dbReference type="NCBI Taxonomy" id="294"/>
    <lineage>
        <taxon>Bacteria</taxon>
        <taxon>Pseudomonadati</taxon>
        <taxon>Pseudomonadota</taxon>
        <taxon>Gammaproteobacteria</taxon>
        <taxon>Pseudomonadales</taxon>
        <taxon>Pseudomonadaceae</taxon>
        <taxon>Pseudomonas</taxon>
    </lineage>
</organism>
<evidence type="ECO:0000313" key="8">
    <source>
        <dbReference type="EMBL" id="VVP73499.1"/>
    </source>
</evidence>
<feature type="active site" description="O-(5'-phospho-DNA)-serine intermediate" evidence="5 6">
    <location>
        <position position="10"/>
    </location>
</feature>
<dbReference type="PANTHER" id="PTHR30461:SF26">
    <property type="entry name" value="RESOLVASE HOMOLOG YNEB"/>
    <property type="match status" value="1"/>
</dbReference>
<dbReference type="GO" id="GO:0003677">
    <property type="term" value="F:DNA binding"/>
    <property type="evidence" value="ECO:0007669"/>
    <property type="project" value="UniProtKB-KW"/>
</dbReference>
<keyword evidence="3" id="KW-0238">DNA-binding</keyword>
<dbReference type="CDD" id="cd03768">
    <property type="entry name" value="SR_ResInv"/>
    <property type="match status" value="1"/>
</dbReference>
<feature type="domain" description="Resolvase/invertase-type recombinase catalytic" evidence="7">
    <location>
        <begin position="2"/>
        <end position="135"/>
    </location>
</feature>